<evidence type="ECO:0000256" key="1">
    <source>
        <dbReference type="SAM" id="MobiDB-lite"/>
    </source>
</evidence>
<dbReference type="GO" id="GO:0006260">
    <property type="term" value="P:DNA replication"/>
    <property type="evidence" value="ECO:0007669"/>
    <property type="project" value="InterPro"/>
</dbReference>
<accession>A0A089NXY7</accession>
<evidence type="ECO:0000259" key="2">
    <source>
        <dbReference type="Pfam" id="PF19263"/>
    </source>
</evidence>
<dbReference type="InterPro" id="IPR036977">
    <property type="entry name" value="DNA_primase_Znf_CHC2"/>
</dbReference>
<reference evidence="4 5" key="1">
    <citation type="journal article" date="2014" name="PLoS ONE">
        <title>Genome Information of Methylobacterium oryzae, a Plant-Probiotic Methylotroph in the Phyllosphere.</title>
        <authorList>
            <person name="Kwak M.J."/>
            <person name="Jeong H."/>
            <person name="Madhaiyan M."/>
            <person name="Lee Y."/>
            <person name="Sa T.M."/>
            <person name="Oh T.K."/>
            <person name="Kim J.F."/>
        </authorList>
    </citation>
    <scope>NUCLEOTIDE SEQUENCE [LARGE SCALE GENOMIC DNA]</scope>
    <source>
        <strain evidence="4 5">CBMB20</strain>
    </source>
</reference>
<dbReference type="InterPro" id="IPR027417">
    <property type="entry name" value="P-loop_NTPase"/>
</dbReference>
<dbReference type="RefSeq" id="WP_043758494.1">
    <property type="nucleotide sequence ID" value="NZ_CP003811.1"/>
</dbReference>
<dbReference type="eggNOG" id="COG4643">
    <property type="taxonomic scope" value="Bacteria"/>
</dbReference>
<evidence type="ECO:0000259" key="3">
    <source>
        <dbReference type="Pfam" id="PF19898"/>
    </source>
</evidence>
<dbReference type="Pfam" id="PF19898">
    <property type="entry name" value="DUF6371"/>
    <property type="match status" value="1"/>
</dbReference>
<sequence>MPKIDFKVIADAALRSASSLLPNAYPNGVIDGDEFCIGNIDGAKGQSLKFNLKTGKWKDFNHPTHAGGDMIQLFAARDGVSQAEAAQNLARDLKLPLASRPSRERAPREPLGEAVAPVPADVPEPRLVIGAPHPVPRMADHFMAGWWRYLDSRRRLLFFSVRYDKAGKLNAKGKTAKVFSPYSFFGQKGWRLKGWGRPYNPLYGLHRLAEQPNAPALLVEGEKAADAAAALFPGHVVVCWFGGLGQLAKADFEPLAGRDVVYWPDADLSGRDSVTLVAAKLAAAGATGLRVVDPPKNLPDGWDLADEVPPGIDILELFEAAELHSLSGQSLLLQDLDLQQLLLRFVFNVGTEQFIDQETGLRFSRPQMDAQYRHMQASTSVVLLKDSQLTKVQRLAFMPGNANRIVAEADGRRALNLWRPSDVVPVEGDASMIERHLRYLCPRPGEYDHLVDMLAFMVQRPGEKLKSAVVLAGAPGTGKSFVGHFMRAIIGIPNTSVVSTSHVKSQFNDYLEAKQLIIVEEIMTVGRMDIMNMLKPYITEPTIRVDVKHQRPYEIENFANFIFFTNHEDALKIKNDERRYFIAWSDDRPNPKEYYIDLFAWERQNRGVILSWLLSRDLSQFNPSAPPPATEGKLRMVRAGRDEIEAWLEELIENRRSPFKLDLVELNDVYRALSDATASTRWGAHLTRPILIRALKELGAADLGQRRGIVGGLTERKSLWAVRHADRYRAMSAQALIEHYINGKAIEDGTDEPDMPF</sequence>
<feature type="compositionally biased region" description="Basic and acidic residues" evidence="1">
    <location>
        <begin position="101"/>
        <end position="111"/>
    </location>
</feature>
<dbReference type="EMBL" id="CP003811">
    <property type="protein sequence ID" value="AIQ91365.1"/>
    <property type="molecule type" value="Genomic_DNA"/>
</dbReference>
<dbReference type="GO" id="GO:0003677">
    <property type="term" value="F:DNA binding"/>
    <property type="evidence" value="ECO:0007669"/>
    <property type="project" value="InterPro"/>
</dbReference>
<evidence type="ECO:0000313" key="4">
    <source>
        <dbReference type="EMBL" id="AIQ91365.1"/>
    </source>
</evidence>
<evidence type="ECO:0000313" key="5">
    <source>
        <dbReference type="Proteomes" id="UP000029492"/>
    </source>
</evidence>
<dbReference type="eggNOG" id="COG5545">
    <property type="taxonomic scope" value="Bacteria"/>
</dbReference>
<dbReference type="Gene3D" id="3.40.50.300">
    <property type="entry name" value="P-loop containing nucleotide triphosphate hydrolases"/>
    <property type="match status" value="1"/>
</dbReference>
<dbReference type="Pfam" id="PF19263">
    <property type="entry name" value="DUF5906"/>
    <property type="match status" value="1"/>
</dbReference>
<protein>
    <submittedName>
        <fullName evidence="4">Protein of unassigned function</fullName>
    </submittedName>
</protein>
<dbReference type="KEGG" id="mor:MOC_3610"/>
<dbReference type="InterPro" id="IPR045455">
    <property type="entry name" value="NrS-1_pol-like_helicase"/>
</dbReference>
<feature type="domain" description="NrS-1 polymerase-like helicase" evidence="2">
    <location>
        <begin position="471"/>
        <end position="579"/>
    </location>
</feature>
<dbReference type="AlphaFoldDB" id="A0A089NXY7"/>
<gene>
    <name evidence="4" type="ORF">MOC_3610</name>
</gene>
<organism evidence="4 5">
    <name type="scientific">Methylobacterium oryzae CBMB20</name>
    <dbReference type="NCBI Taxonomy" id="693986"/>
    <lineage>
        <taxon>Bacteria</taxon>
        <taxon>Pseudomonadati</taxon>
        <taxon>Pseudomonadota</taxon>
        <taxon>Alphaproteobacteria</taxon>
        <taxon>Hyphomicrobiales</taxon>
        <taxon>Methylobacteriaceae</taxon>
        <taxon>Methylobacterium</taxon>
    </lineage>
</organism>
<name>A0A089NXY7_9HYPH</name>
<dbReference type="SUPFAM" id="SSF52540">
    <property type="entry name" value="P-loop containing nucleoside triphosphate hydrolases"/>
    <property type="match status" value="1"/>
</dbReference>
<dbReference type="HOGENOM" id="CLU_367930_0_0_5"/>
<dbReference type="GO" id="GO:0008270">
    <property type="term" value="F:zinc ion binding"/>
    <property type="evidence" value="ECO:0007669"/>
    <property type="project" value="InterPro"/>
</dbReference>
<dbReference type="Proteomes" id="UP000029492">
    <property type="component" value="Chromosome"/>
</dbReference>
<dbReference type="InterPro" id="IPR045951">
    <property type="entry name" value="DUF6371"/>
</dbReference>
<dbReference type="SUPFAM" id="SSF57783">
    <property type="entry name" value="Zinc beta-ribbon"/>
    <property type="match status" value="1"/>
</dbReference>
<dbReference type="Gene3D" id="3.90.580.10">
    <property type="entry name" value="Zinc finger, CHC2-type domain"/>
    <property type="match status" value="1"/>
</dbReference>
<keyword evidence="5" id="KW-1185">Reference proteome</keyword>
<proteinExistence type="predicted"/>
<dbReference type="STRING" id="693986.MOC_3610"/>
<feature type="region of interest" description="Disordered" evidence="1">
    <location>
        <begin position="96"/>
        <end position="117"/>
    </location>
</feature>
<feature type="domain" description="DUF6371" evidence="3">
    <location>
        <begin position="201"/>
        <end position="265"/>
    </location>
</feature>